<dbReference type="AlphaFoldDB" id="A0A0B2UVW8"/>
<reference evidence="2 3" key="1">
    <citation type="submission" date="2014-11" db="EMBL/GenBank/DDBJ databases">
        <title>Genetic blueprint of the zoonotic pathogen Toxocara canis.</title>
        <authorList>
            <person name="Zhu X.-Q."/>
            <person name="Korhonen P.K."/>
            <person name="Cai H."/>
            <person name="Young N.D."/>
            <person name="Nejsum P."/>
            <person name="von Samson-Himmelstjerna G."/>
            <person name="Boag P.R."/>
            <person name="Tan P."/>
            <person name="Li Q."/>
            <person name="Min J."/>
            <person name="Yang Y."/>
            <person name="Wang X."/>
            <person name="Fang X."/>
            <person name="Hall R.S."/>
            <person name="Hofmann A."/>
            <person name="Sternberg P.W."/>
            <person name="Jex A.R."/>
            <person name="Gasser R.B."/>
        </authorList>
    </citation>
    <scope>NUCLEOTIDE SEQUENCE [LARGE SCALE GENOMIC DNA]</scope>
    <source>
        <strain evidence="2">PN_DK_2014</strain>
    </source>
</reference>
<protein>
    <submittedName>
        <fullName evidence="2">Uncharacterized protein</fullName>
    </submittedName>
</protein>
<accession>A0A0B2UVW8</accession>
<gene>
    <name evidence="2" type="ORF">Tcan_10436</name>
</gene>
<comment type="caution">
    <text evidence="2">The sequence shown here is derived from an EMBL/GenBank/DDBJ whole genome shotgun (WGS) entry which is preliminary data.</text>
</comment>
<keyword evidence="3" id="KW-1185">Reference proteome</keyword>
<feature type="compositionally biased region" description="Polar residues" evidence="1">
    <location>
        <begin position="36"/>
        <end position="52"/>
    </location>
</feature>
<proteinExistence type="predicted"/>
<dbReference type="Proteomes" id="UP000031036">
    <property type="component" value="Unassembled WGS sequence"/>
</dbReference>
<sequence length="58" mass="6185">MSMFGEFIAPVVEATKVRECWTTIVPASEPHDEVNTETSGRAESSQGTTSKGPTAEKA</sequence>
<evidence type="ECO:0000313" key="3">
    <source>
        <dbReference type="Proteomes" id="UP000031036"/>
    </source>
</evidence>
<evidence type="ECO:0000313" key="2">
    <source>
        <dbReference type="EMBL" id="KHN75216.1"/>
    </source>
</evidence>
<dbReference type="EMBL" id="JPKZ01002768">
    <property type="protein sequence ID" value="KHN75216.1"/>
    <property type="molecule type" value="Genomic_DNA"/>
</dbReference>
<organism evidence="2 3">
    <name type="scientific">Toxocara canis</name>
    <name type="common">Canine roundworm</name>
    <dbReference type="NCBI Taxonomy" id="6265"/>
    <lineage>
        <taxon>Eukaryota</taxon>
        <taxon>Metazoa</taxon>
        <taxon>Ecdysozoa</taxon>
        <taxon>Nematoda</taxon>
        <taxon>Chromadorea</taxon>
        <taxon>Rhabditida</taxon>
        <taxon>Spirurina</taxon>
        <taxon>Ascaridomorpha</taxon>
        <taxon>Ascaridoidea</taxon>
        <taxon>Toxocaridae</taxon>
        <taxon>Toxocara</taxon>
    </lineage>
</organism>
<feature type="region of interest" description="Disordered" evidence="1">
    <location>
        <begin position="26"/>
        <end position="58"/>
    </location>
</feature>
<evidence type="ECO:0000256" key="1">
    <source>
        <dbReference type="SAM" id="MobiDB-lite"/>
    </source>
</evidence>
<name>A0A0B2UVW8_TOXCA</name>